<dbReference type="GO" id="GO:0008202">
    <property type="term" value="P:steroid metabolic process"/>
    <property type="evidence" value="ECO:0007669"/>
    <property type="project" value="UniProtKB-ARBA"/>
</dbReference>
<protein>
    <submittedName>
        <fullName evidence="7">FAD binding domain-containing protein</fullName>
    </submittedName>
</protein>
<reference evidence="7 8" key="1">
    <citation type="journal article" date="2016" name="Genome Biol. Evol.">
        <title>Divergent and convergent evolution of fungal pathogenicity.</title>
        <authorList>
            <person name="Shang Y."/>
            <person name="Xiao G."/>
            <person name="Zheng P."/>
            <person name="Cen K."/>
            <person name="Zhan S."/>
            <person name="Wang C."/>
        </authorList>
    </citation>
    <scope>NUCLEOTIDE SEQUENCE [LARGE SCALE GENOMIC DNA]</scope>
    <source>
        <strain evidence="7 8">RCEF 4871</strain>
    </source>
</reference>
<dbReference type="SUPFAM" id="SSF51905">
    <property type="entry name" value="FAD/NAD(P)-binding domain"/>
    <property type="match status" value="1"/>
</dbReference>
<feature type="domain" description="FAD-dependent oxidoreductase 2 FAD-binding" evidence="6">
    <location>
        <begin position="27"/>
        <end position="554"/>
    </location>
</feature>
<dbReference type="PANTHER" id="PTHR43400:SF10">
    <property type="entry name" value="3-OXOSTEROID 1-DEHYDROGENASE"/>
    <property type="match status" value="1"/>
</dbReference>
<evidence type="ECO:0000256" key="1">
    <source>
        <dbReference type="ARBA" id="ARBA00001974"/>
    </source>
</evidence>
<comment type="cofactor">
    <cofactor evidence="1">
        <name>FAD</name>
        <dbReference type="ChEBI" id="CHEBI:57692"/>
    </cofactor>
</comment>
<proteinExistence type="inferred from homology"/>
<keyword evidence="3" id="KW-0274">FAD</keyword>
<evidence type="ECO:0000256" key="4">
    <source>
        <dbReference type="ARBA" id="ARBA00023002"/>
    </source>
</evidence>
<dbReference type="OrthoDB" id="7777654at2759"/>
<dbReference type="Proteomes" id="UP000243498">
    <property type="component" value="Unassembled WGS sequence"/>
</dbReference>
<evidence type="ECO:0000256" key="3">
    <source>
        <dbReference type="ARBA" id="ARBA00022827"/>
    </source>
</evidence>
<accession>A0A166WNY6</accession>
<dbReference type="EMBL" id="AZHC01000046">
    <property type="protein sequence ID" value="OAA34939.1"/>
    <property type="molecule type" value="Genomic_DNA"/>
</dbReference>
<dbReference type="AlphaFoldDB" id="A0A166WNY6"/>
<evidence type="ECO:0000259" key="6">
    <source>
        <dbReference type="Pfam" id="PF00890"/>
    </source>
</evidence>
<dbReference type="Pfam" id="PF00890">
    <property type="entry name" value="FAD_binding_2"/>
    <property type="match status" value="1"/>
</dbReference>
<dbReference type="Gene3D" id="3.50.50.60">
    <property type="entry name" value="FAD/NAD(P)-binding domain"/>
    <property type="match status" value="2"/>
</dbReference>
<dbReference type="InterPro" id="IPR003953">
    <property type="entry name" value="FAD-dep_OxRdtase_2_FAD-bd"/>
</dbReference>
<dbReference type="OMA" id="HNEQMRV"/>
<dbReference type="SUPFAM" id="SSF56425">
    <property type="entry name" value="Succinate dehydrogenase/fumarate reductase flavoprotein, catalytic domain"/>
    <property type="match status" value="1"/>
</dbReference>
<dbReference type="InterPro" id="IPR027477">
    <property type="entry name" value="Succ_DH/fumarate_Rdtase_cat_sf"/>
</dbReference>
<gene>
    <name evidence="7" type="ORF">NOR_08179</name>
</gene>
<comment type="similarity">
    <text evidence="5">Belongs to the FAD-dependent oxidoreductase 2 family. 3-oxosteroid dehydrogenase subfamily.</text>
</comment>
<evidence type="ECO:0000256" key="5">
    <source>
        <dbReference type="ARBA" id="ARBA00061147"/>
    </source>
</evidence>
<dbReference type="Gene3D" id="3.90.700.10">
    <property type="entry name" value="Succinate dehydrogenase/fumarate reductase flavoprotein, catalytic domain"/>
    <property type="match status" value="1"/>
</dbReference>
<dbReference type="FunFam" id="3.50.50.60:FF:000208">
    <property type="entry name" value="3-ketosteroid dehydrogenase"/>
    <property type="match status" value="1"/>
</dbReference>
<comment type="caution">
    <text evidence="7">The sequence shown here is derived from an EMBL/GenBank/DDBJ whole genome shotgun (WGS) entry which is preliminary data.</text>
</comment>
<dbReference type="InterPro" id="IPR036188">
    <property type="entry name" value="FAD/NAD-bd_sf"/>
</dbReference>
<dbReference type="STRING" id="1081105.A0A166WNY6"/>
<name>A0A166WNY6_METRR</name>
<keyword evidence="8" id="KW-1185">Reference proteome</keyword>
<evidence type="ECO:0000313" key="7">
    <source>
        <dbReference type="EMBL" id="OAA34939.1"/>
    </source>
</evidence>
<keyword evidence="4" id="KW-0560">Oxidoreductase</keyword>
<evidence type="ECO:0000313" key="8">
    <source>
        <dbReference type="Proteomes" id="UP000243498"/>
    </source>
</evidence>
<dbReference type="InterPro" id="IPR050315">
    <property type="entry name" value="FAD-oxidoreductase_2"/>
</dbReference>
<organism evidence="7 8">
    <name type="scientific">Metarhizium rileyi (strain RCEF 4871)</name>
    <name type="common">Nomuraea rileyi</name>
    <dbReference type="NCBI Taxonomy" id="1649241"/>
    <lineage>
        <taxon>Eukaryota</taxon>
        <taxon>Fungi</taxon>
        <taxon>Dikarya</taxon>
        <taxon>Ascomycota</taxon>
        <taxon>Pezizomycotina</taxon>
        <taxon>Sordariomycetes</taxon>
        <taxon>Hypocreomycetidae</taxon>
        <taxon>Hypocreales</taxon>
        <taxon>Clavicipitaceae</taxon>
        <taxon>Metarhizium</taxon>
    </lineage>
</organism>
<keyword evidence="2" id="KW-0285">Flavoprotein</keyword>
<dbReference type="PANTHER" id="PTHR43400">
    <property type="entry name" value="FUMARATE REDUCTASE"/>
    <property type="match status" value="1"/>
</dbReference>
<evidence type="ECO:0000256" key="2">
    <source>
        <dbReference type="ARBA" id="ARBA00022630"/>
    </source>
</evidence>
<dbReference type="GO" id="GO:0016491">
    <property type="term" value="F:oxidoreductase activity"/>
    <property type="evidence" value="ECO:0007669"/>
    <property type="project" value="UniProtKB-KW"/>
</dbReference>
<dbReference type="PRINTS" id="PR00411">
    <property type="entry name" value="PNDRDTASEI"/>
</dbReference>
<sequence>MNRITSWFSSTSPRQSFDQTTFDTEVDVLIIGGGAAGLTASLRAHSRGLKPLIVEKSDQFGGSSAYSGGSLWIPRNRLAREAGIRDSKENALKYMETLIGDVGPASTRQRRVAYLEQGPFMVDFLTNLGFNWEIAKGMLDYHPKVPGALPRFGRTIEAGSFDLNRLKEWQTLLRMRPKPQPPISTDEYRSLTAMGSSAKEFVKGVRIICRVMWLRAAGEARVTFGQSLVGQLLHLNQQSGLSLWRSTSLVDIIQQSDGTVTGATVQRDNQIRSIRARRGVLLCAGGFAHNQAMRDQYGQAPASIEWTNTPKGDTGDAIRAGMKLGAATALMDDAWWGPTSIDPVAGENFFAMQERSRPFSIIVDSTGSRFMNESASYFTCGQNQYARNREVKAIPAWLVLDANHRKRYALGSLLPRQKPKTGVEAGHLYTANTVTELASQIGVDPSNLQATVSRFNAMAEAGVDRDFGRGSDEFDNYFGDPKVTPNPNLGPISAAPYYAVPVFPGDLGTKGGLVTDEHARVLKEDGSVIEGLYATGNTSASVMGRTYPGAGATLGPALTFAYIAVNHMAGGSRQ</sequence>